<dbReference type="RefSeq" id="WP_146782119.1">
    <property type="nucleotide sequence ID" value="NZ_VOLT01000001.1"/>
</dbReference>
<sequence>MCSLVILSKFYSTKSKTLLAESFRQRLLDIFTSLLPFYVEQPHYKGSALYKYPTNHCKNNLERSTDPIFA</sequence>
<keyword evidence="2" id="KW-1185">Reference proteome</keyword>
<proteinExistence type="predicted"/>
<dbReference type="EMBL" id="VOLT01000001">
    <property type="protein sequence ID" value="TWX71780.1"/>
    <property type="molecule type" value="Genomic_DNA"/>
</dbReference>
<dbReference type="OrthoDB" id="6228553at2"/>
<evidence type="ECO:0000313" key="2">
    <source>
        <dbReference type="Proteomes" id="UP000321822"/>
    </source>
</evidence>
<dbReference type="AlphaFoldDB" id="A0A5C6QT29"/>
<comment type="caution">
    <text evidence="1">The sequence shown here is derived from an EMBL/GenBank/DDBJ whole genome shotgun (WGS) entry which is preliminary data.</text>
</comment>
<accession>A0A5C6QT29</accession>
<name>A0A5C6QT29_9GAMM</name>
<dbReference type="Proteomes" id="UP000321822">
    <property type="component" value="Unassembled WGS sequence"/>
</dbReference>
<reference evidence="1 2" key="1">
    <citation type="submission" date="2019-07" db="EMBL/GenBank/DDBJ databases">
        <title>Genomes of sea-ice associated Colwellia species.</title>
        <authorList>
            <person name="Bowman J.P."/>
        </authorList>
    </citation>
    <scope>NUCLEOTIDE SEQUENCE [LARGE SCALE GENOMIC DNA]</scope>
    <source>
        <strain evidence="1 2">ACAM 459</strain>
    </source>
</reference>
<evidence type="ECO:0000313" key="1">
    <source>
        <dbReference type="EMBL" id="TWX71780.1"/>
    </source>
</evidence>
<protein>
    <submittedName>
        <fullName evidence="1">Uncharacterized protein</fullName>
    </submittedName>
</protein>
<organism evidence="1 2">
    <name type="scientific">Colwellia demingiae</name>
    <dbReference type="NCBI Taxonomy" id="89401"/>
    <lineage>
        <taxon>Bacteria</taxon>
        <taxon>Pseudomonadati</taxon>
        <taxon>Pseudomonadota</taxon>
        <taxon>Gammaproteobacteria</taxon>
        <taxon>Alteromonadales</taxon>
        <taxon>Colwelliaceae</taxon>
        <taxon>Colwellia</taxon>
    </lineage>
</organism>
<gene>
    <name evidence="1" type="ORF">ESZ36_00660</name>
</gene>